<dbReference type="SMART" id="SM00257">
    <property type="entry name" value="LysM"/>
    <property type="match status" value="1"/>
</dbReference>
<dbReference type="InterPro" id="IPR036779">
    <property type="entry name" value="LysM_dom_sf"/>
</dbReference>
<sequence length="245" mass="27186">MTTASKPRSAYEKWQDGIDKAAGNAEWDIYDCEIRMAINEFDRHLSGTAGYFRLDWQLVKAMIWVETGAVSKKWRSNPMQIGNPGDPGLTSFLTGNEGGSLILPPVWQGRLTVGTASSFVSHNIRAGIGYLLMRMANFAIKNVPDTDTRTYEVTVKVGDNLDKIARTQGTTIESLRQLNPGAHMLRPGQVLKFRKAAMRKVIVGWKFITPSSVATYYNVGDSMYAKKLDYALSIIRKGKAAVCTQ</sequence>
<dbReference type="InterPro" id="IPR018392">
    <property type="entry name" value="LysM"/>
</dbReference>
<protein>
    <submittedName>
        <fullName evidence="2">LysM peptidoglycan-binding domain-containing protein</fullName>
    </submittedName>
</protein>
<keyword evidence="3" id="KW-1185">Reference proteome</keyword>
<accession>A0ABW0MFU4</accession>
<evidence type="ECO:0000259" key="1">
    <source>
        <dbReference type="SMART" id="SM00257"/>
    </source>
</evidence>
<dbReference type="RefSeq" id="WP_378999317.1">
    <property type="nucleotide sequence ID" value="NZ_JBHSMT010000028.1"/>
</dbReference>
<gene>
    <name evidence="2" type="ORF">ACFPM8_17395</name>
</gene>
<name>A0ABW0MFU4_9BURK</name>
<organism evidence="2 3">
    <name type="scientific">Paraherbaspirillum soli</name>
    <dbReference type="NCBI Taxonomy" id="631222"/>
    <lineage>
        <taxon>Bacteria</taxon>
        <taxon>Pseudomonadati</taxon>
        <taxon>Pseudomonadota</taxon>
        <taxon>Betaproteobacteria</taxon>
        <taxon>Burkholderiales</taxon>
        <taxon>Oxalobacteraceae</taxon>
        <taxon>Paraherbaspirillum</taxon>
    </lineage>
</organism>
<dbReference type="Gene3D" id="3.10.350.10">
    <property type="entry name" value="LysM domain"/>
    <property type="match status" value="1"/>
</dbReference>
<reference evidence="3" key="1">
    <citation type="journal article" date="2019" name="Int. J. Syst. Evol. Microbiol.">
        <title>The Global Catalogue of Microorganisms (GCM) 10K type strain sequencing project: providing services to taxonomists for standard genome sequencing and annotation.</title>
        <authorList>
            <consortium name="The Broad Institute Genomics Platform"/>
            <consortium name="The Broad Institute Genome Sequencing Center for Infectious Disease"/>
            <person name="Wu L."/>
            <person name="Ma J."/>
        </authorList>
    </citation>
    <scope>NUCLEOTIDE SEQUENCE [LARGE SCALE GENOMIC DNA]</scope>
    <source>
        <strain evidence="3">JCM 17066</strain>
    </source>
</reference>
<dbReference type="CDD" id="cd00118">
    <property type="entry name" value="LysM"/>
    <property type="match status" value="1"/>
</dbReference>
<dbReference type="SUPFAM" id="SSF54106">
    <property type="entry name" value="LysM domain"/>
    <property type="match status" value="1"/>
</dbReference>
<proteinExistence type="predicted"/>
<dbReference type="EMBL" id="JBHSMT010000028">
    <property type="protein sequence ID" value="MFC5475741.1"/>
    <property type="molecule type" value="Genomic_DNA"/>
</dbReference>
<evidence type="ECO:0000313" key="3">
    <source>
        <dbReference type="Proteomes" id="UP001596045"/>
    </source>
</evidence>
<feature type="domain" description="LysM" evidence="1">
    <location>
        <begin position="152"/>
        <end position="194"/>
    </location>
</feature>
<dbReference type="Proteomes" id="UP001596045">
    <property type="component" value="Unassembled WGS sequence"/>
</dbReference>
<dbReference type="Pfam" id="PF01476">
    <property type="entry name" value="LysM"/>
    <property type="match status" value="1"/>
</dbReference>
<comment type="caution">
    <text evidence="2">The sequence shown here is derived from an EMBL/GenBank/DDBJ whole genome shotgun (WGS) entry which is preliminary data.</text>
</comment>
<evidence type="ECO:0000313" key="2">
    <source>
        <dbReference type="EMBL" id="MFC5475741.1"/>
    </source>
</evidence>